<organism evidence="1 2">
    <name type="scientific">Phaseolus angularis</name>
    <name type="common">Azuki bean</name>
    <name type="synonym">Vigna angularis</name>
    <dbReference type="NCBI Taxonomy" id="3914"/>
    <lineage>
        <taxon>Eukaryota</taxon>
        <taxon>Viridiplantae</taxon>
        <taxon>Streptophyta</taxon>
        <taxon>Embryophyta</taxon>
        <taxon>Tracheophyta</taxon>
        <taxon>Spermatophyta</taxon>
        <taxon>Magnoliopsida</taxon>
        <taxon>eudicotyledons</taxon>
        <taxon>Gunneridae</taxon>
        <taxon>Pentapetalae</taxon>
        <taxon>rosids</taxon>
        <taxon>fabids</taxon>
        <taxon>Fabales</taxon>
        <taxon>Fabaceae</taxon>
        <taxon>Papilionoideae</taxon>
        <taxon>50 kb inversion clade</taxon>
        <taxon>NPAAA clade</taxon>
        <taxon>indigoferoid/millettioid clade</taxon>
        <taxon>Phaseoleae</taxon>
        <taxon>Vigna</taxon>
    </lineage>
</organism>
<sequence>MFLTLGKKKEFSLLHGIHLTPLSPIDSFLVACIRSTATRAVPSRDSISIASISSIRVRTYVFSLESSSTTNLILINKPSRDSLLQNLKTFTSAQSTESHIHLCFTTILHRLDPFSPTKITSPSLKPLPHQTLGFQPNKPRIYGLFLAVHPRIQILGFLTTSVSSAASCSSSRANPYFSTFPDSAQAVSYQVVFRA</sequence>
<evidence type="ECO:0000313" key="1">
    <source>
        <dbReference type="EMBL" id="KOM49707.1"/>
    </source>
</evidence>
<proteinExistence type="predicted"/>
<dbReference type="Proteomes" id="UP000053144">
    <property type="component" value="Chromosome 8"/>
</dbReference>
<dbReference type="AlphaFoldDB" id="A0A0L9V438"/>
<dbReference type="EMBL" id="CM003378">
    <property type="protein sequence ID" value="KOM49707.1"/>
    <property type="molecule type" value="Genomic_DNA"/>
</dbReference>
<dbReference type="Gramene" id="KOM49707">
    <property type="protein sequence ID" value="KOM49707"/>
    <property type="gene ID" value="LR48_Vigan08g053400"/>
</dbReference>
<protein>
    <submittedName>
        <fullName evidence="1">Uncharacterized protein</fullName>
    </submittedName>
</protein>
<name>A0A0L9V438_PHAAN</name>
<reference evidence="2" key="1">
    <citation type="journal article" date="2015" name="Proc. Natl. Acad. Sci. U.S.A.">
        <title>Genome sequencing of adzuki bean (Vigna angularis) provides insight into high starch and low fat accumulation and domestication.</title>
        <authorList>
            <person name="Yang K."/>
            <person name="Tian Z."/>
            <person name="Chen C."/>
            <person name="Luo L."/>
            <person name="Zhao B."/>
            <person name="Wang Z."/>
            <person name="Yu L."/>
            <person name="Li Y."/>
            <person name="Sun Y."/>
            <person name="Li W."/>
            <person name="Chen Y."/>
            <person name="Li Y."/>
            <person name="Zhang Y."/>
            <person name="Ai D."/>
            <person name="Zhao J."/>
            <person name="Shang C."/>
            <person name="Ma Y."/>
            <person name="Wu B."/>
            <person name="Wang M."/>
            <person name="Gao L."/>
            <person name="Sun D."/>
            <person name="Zhang P."/>
            <person name="Guo F."/>
            <person name="Wang W."/>
            <person name="Li Y."/>
            <person name="Wang J."/>
            <person name="Varshney R.K."/>
            <person name="Wang J."/>
            <person name="Ling H.Q."/>
            <person name="Wan P."/>
        </authorList>
    </citation>
    <scope>NUCLEOTIDE SEQUENCE</scope>
    <source>
        <strain evidence="2">cv. Jingnong 6</strain>
    </source>
</reference>
<gene>
    <name evidence="1" type="ORF">LR48_Vigan08g053400</name>
</gene>
<evidence type="ECO:0000313" key="2">
    <source>
        <dbReference type="Proteomes" id="UP000053144"/>
    </source>
</evidence>
<accession>A0A0L9V438</accession>